<dbReference type="Proteomes" id="UP000198854">
    <property type="component" value="Unassembled WGS sequence"/>
</dbReference>
<protein>
    <submittedName>
        <fullName evidence="1">Uncharacterized protein</fullName>
    </submittedName>
</protein>
<gene>
    <name evidence="1" type="ORF">SAMN04488136_103227</name>
</gene>
<dbReference type="EMBL" id="FNDD01000003">
    <property type="protein sequence ID" value="SDG84652.1"/>
    <property type="molecule type" value="Genomic_DNA"/>
</dbReference>
<reference evidence="2" key="1">
    <citation type="submission" date="2016-10" db="EMBL/GenBank/DDBJ databases">
        <authorList>
            <person name="Varghese N."/>
            <person name="Submissions S."/>
        </authorList>
    </citation>
    <scope>NUCLEOTIDE SEQUENCE [LARGE SCALE GENOMIC DNA]</scope>
    <source>
        <strain evidence="2">CGMCC 1.10228</strain>
    </source>
</reference>
<dbReference type="AlphaFoldDB" id="A0A1G7XKB3"/>
<sequence>MSRAYCQCCQRVTSHKVVLQRCVGEEHSLVQRFFHSIAMLLHGDHYVKMEERMICRECNTPAAAKAVALTDAHTHSA</sequence>
<name>A0A1G7XKB3_9VIBR</name>
<dbReference type="RefSeq" id="WP_093270209.1">
    <property type="nucleotide sequence ID" value="NZ_FNDD01000003.1"/>
</dbReference>
<organism evidence="1 2">
    <name type="scientific">Vibrio xiamenensis</name>
    <dbReference type="NCBI Taxonomy" id="861298"/>
    <lineage>
        <taxon>Bacteria</taxon>
        <taxon>Pseudomonadati</taxon>
        <taxon>Pseudomonadota</taxon>
        <taxon>Gammaproteobacteria</taxon>
        <taxon>Vibrionales</taxon>
        <taxon>Vibrionaceae</taxon>
        <taxon>Vibrio</taxon>
    </lineage>
</organism>
<evidence type="ECO:0000313" key="2">
    <source>
        <dbReference type="Proteomes" id="UP000198854"/>
    </source>
</evidence>
<accession>A0A1G7XKB3</accession>
<proteinExistence type="predicted"/>
<dbReference type="STRING" id="861298.SAMN04488136_103227"/>
<dbReference type="OrthoDB" id="5880609at2"/>
<keyword evidence="2" id="KW-1185">Reference proteome</keyword>
<evidence type="ECO:0000313" key="1">
    <source>
        <dbReference type="EMBL" id="SDG84652.1"/>
    </source>
</evidence>